<accession>C3X9S3</accession>
<dbReference type="RefSeq" id="WP_005880764.1">
    <property type="nucleotide sequence ID" value="NZ_CP019430.1"/>
</dbReference>
<dbReference type="STRING" id="847.BRW83_1170"/>
<dbReference type="SUPFAM" id="SSF46785">
    <property type="entry name" value="Winged helix' DNA-binding domain"/>
    <property type="match status" value="1"/>
</dbReference>
<evidence type="ECO:0000313" key="5">
    <source>
        <dbReference type="EMBL" id="EEO29949.1"/>
    </source>
</evidence>
<dbReference type="AlphaFoldDB" id="C3X9S3"/>
<dbReference type="eggNOG" id="COG1846">
    <property type="taxonomic scope" value="Bacteria"/>
</dbReference>
<proteinExistence type="predicted"/>
<dbReference type="InterPro" id="IPR036390">
    <property type="entry name" value="WH_DNA-bd_sf"/>
</dbReference>
<keyword evidence="3" id="KW-0804">Transcription</keyword>
<dbReference type="SMART" id="SM00347">
    <property type="entry name" value="HTH_MARR"/>
    <property type="match status" value="1"/>
</dbReference>
<dbReference type="Gene3D" id="1.10.10.10">
    <property type="entry name" value="Winged helix-like DNA-binding domain superfamily/Winged helix DNA-binding domain"/>
    <property type="match status" value="1"/>
</dbReference>
<dbReference type="PROSITE" id="PS01117">
    <property type="entry name" value="HTH_MARR_1"/>
    <property type="match status" value="1"/>
</dbReference>
<name>C3X9S3_OXAFO</name>
<dbReference type="GO" id="GO:0003700">
    <property type="term" value="F:DNA-binding transcription factor activity"/>
    <property type="evidence" value="ECO:0007669"/>
    <property type="project" value="InterPro"/>
</dbReference>
<keyword evidence="6" id="KW-1185">Reference proteome</keyword>
<feature type="domain" description="HTH marR-type" evidence="4">
    <location>
        <begin position="1"/>
        <end position="136"/>
    </location>
</feature>
<dbReference type="GO" id="GO:0003677">
    <property type="term" value="F:DNA binding"/>
    <property type="evidence" value="ECO:0007669"/>
    <property type="project" value="UniProtKB-KW"/>
</dbReference>
<keyword evidence="1" id="KW-0805">Transcription regulation</keyword>
<dbReference type="OrthoDB" id="8588347at2"/>
<evidence type="ECO:0000256" key="1">
    <source>
        <dbReference type="ARBA" id="ARBA00023015"/>
    </source>
</evidence>
<evidence type="ECO:0000313" key="6">
    <source>
        <dbReference type="Proteomes" id="UP000005089"/>
    </source>
</evidence>
<evidence type="ECO:0000256" key="2">
    <source>
        <dbReference type="ARBA" id="ARBA00023125"/>
    </source>
</evidence>
<dbReference type="GeneID" id="77135057"/>
<keyword evidence="2" id="KW-0238">DNA-binding</keyword>
<dbReference type="Proteomes" id="UP000005089">
    <property type="component" value="Unassembled WGS sequence"/>
</dbReference>
<dbReference type="PROSITE" id="PS50995">
    <property type="entry name" value="HTH_MARR_2"/>
    <property type="match status" value="1"/>
</dbReference>
<reference evidence="5 6" key="1">
    <citation type="submission" date="2009-02" db="EMBL/GenBank/DDBJ databases">
        <title>The Genome Sequence of Oxalobacter formigenes OXCC13.</title>
        <authorList>
            <consortium name="The Broad Institute Genome Sequencing Platform"/>
            <person name="Ward D."/>
            <person name="Young S.K."/>
            <person name="Kodira C.D."/>
            <person name="Zeng Q."/>
            <person name="Koehrsen M."/>
            <person name="Alvarado L."/>
            <person name="Berlin A."/>
            <person name="Borenstein D."/>
            <person name="Chen Z."/>
            <person name="Engels R."/>
            <person name="Freedman E."/>
            <person name="Gellesch M."/>
            <person name="Goldberg J."/>
            <person name="Griggs A."/>
            <person name="Gujja S."/>
            <person name="Heiman D."/>
            <person name="Hepburn T."/>
            <person name="Howarth C."/>
            <person name="Jen D."/>
            <person name="Larson L."/>
            <person name="Lewis B."/>
            <person name="Mehta T."/>
            <person name="Park D."/>
            <person name="Pearson M."/>
            <person name="Roberts A."/>
            <person name="Saif S."/>
            <person name="Shea T."/>
            <person name="Shenoy N."/>
            <person name="Sisk P."/>
            <person name="Stolte C."/>
            <person name="Sykes S."/>
            <person name="Walk T."/>
            <person name="White J."/>
            <person name="Yandava C."/>
            <person name="Allison M.J."/>
            <person name="Lander E."/>
            <person name="Nusbaum C."/>
            <person name="Galagan J."/>
            <person name="Birren B."/>
        </authorList>
    </citation>
    <scope>NUCLEOTIDE SEQUENCE [LARGE SCALE GENOMIC DNA]</scope>
    <source>
        <strain evidence="5 6">OXCC13</strain>
    </source>
</reference>
<dbReference type="InterPro" id="IPR000835">
    <property type="entry name" value="HTH_MarR-typ"/>
</dbReference>
<dbReference type="PANTHER" id="PTHR42756">
    <property type="entry name" value="TRANSCRIPTIONAL REGULATOR, MARR"/>
    <property type="match status" value="1"/>
</dbReference>
<dbReference type="Pfam" id="PF12802">
    <property type="entry name" value="MarR_2"/>
    <property type="match status" value="1"/>
</dbReference>
<dbReference type="HOGENOM" id="CLU_083287_30_3_4"/>
<dbReference type="EMBL" id="GG658170">
    <property type="protein sequence ID" value="EEO29949.1"/>
    <property type="molecule type" value="Genomic_DNA"/>
</dbReference>
<gene>
    <name evidence="5" type="ORF">OFBG_00977</name>
</gene>
<dbReference type="PANTHER" id="PTHR42756:SF1">
    <property type="entry name" value="TRANSCRIPTIONAL REPRESSOR OF EMRAB OPERON"/>
    <property type="match status" value="1"/>
</dbReference>
<evidence type="ECO:0000259" key="4">
    <source>
        <dbReference type="PROSITE" id="PS50995"/>
    </source>
</evidence>
<evidence type="ECO:0000256" key="3">
    <source>
        <dbReference type="ARBA" id="ARBA00023163"/>
    </source>
</evidence>
<dbReference type="PRINTS" id="PR00598">
    <property type="entry name" value="HTHMARR"/>
</dbReference>
<dbReference type="InterPro" id="IPR036388">
    <property type="entry name" value="WH-like_DNA-bd_sf"/>
</dbReference>
<protein>
    <submittedName>
        <fullName evidence="5">Transcriptional regulator, MarR family</fullName>
    </submittedName>
</protein>
<dbReference type="InterPro" id="IPR023187">
    <property type="entry name" value="Tscrpt_reg_MarR-type_CS"/>
</dbReference>
<sequence length="146" mass="17036">MITDELYYRHFSLAQIENRIYAEWCKKRGISYSWLLILDMILRAKDDIEPAMISDSLFIPRQTMTSLLDQMEKNGLIVRVRSQTDRRRVNLSLTEKGHETIVGILKELAVHENVIVREISPEKMAAFNEIYADIVGRLKSRLMHGD</sequence>
<organism evidence="5 6">
    <name type="scientific">Oxalobacter formigenes OXCC13</name>
    <dbReference type="NCBI Taxonomy" id="556269"/>
    <lineage>
        <taxon>Bacteria</taxon>
        <taxon>Pseudomonadati</taxon>
        <taxon>Pseudomonadota</taxon>
        <taxon>Betaproteobacteria</taxon>
        <taxon>Burkholderiales</taxon>
        <taxon>Oxalobacteraceae</taxon>
        <taxon>Oxalobacter</taxon>
    </lineage>
</organism>